<dbReference type="GO" id="GO:0005730">
    <property type="term" value="C:nucleolus"/>
    <property type="evidence" value="ECO:0007669"/>
    <property type="project" value="UniProtKB-SubCell"/>
</dbReference>
<comment type="function">
    <text evidence="1 8">Involved in ribosome biogenesis, probably through modulation of rDNA transcription.</text>
</comment>
<keyword evidence="5 8" id="KW-0805">Transcription regulation</keyword>
<evidence type="ECO:0000256" key="6">
    <source>
        <dbReference type="ARBA" id="ARBA00023163"/>
    </source>
</evidence>
<dbReference type="AlphaFoldDB" id="A0A367XPI6"/>
<comment type="similarity">
    <text evidence="3 8">Belongs to the RRT14 family.</text>
</comment>
<dbReference type="EMBL" id="QLNQ01000030">
    <property type="protein sequence ID" value="RCK55518.1"/>
    <property type="molecule type" value="Genomic_DNA"/>
</dbReference>
<dbReference type="Pfam" id="PF17075">
    <property type="entry name" value="RRT14"/>
    <property type="match status" value="1"/>
</dbReference>
<protein>
    <recommendedName>
        <fullName evidence="4 8">Regulator of rDNA transcription 14</fullName>
    </recommendedName>
</protein>
<organism evidence="9 10">
    <name type="scientific">Candida viswanathii</name>
    <dbReference type="NCBI Taxonomy" id="5486"/>
    <lineage>
        <taxon>Eukaryota</taxon>
        <taxon>Fungi</taxon>
        <taxon>Dikarya</taxon>
        <taxon>Ascomycota</taxon>
        <taxon>Saccharomycotina</taxon>
        <taxon>Pichiomycetes</taxon>
        <taxon>Debaryomycetaceae</taxon>
        <taxon>Candida/Lodderomyces clade</taxon>
        <taxon>Candida</taxon>
    </lineage>
</organism>
<dbReference type="Proteomes" id="UP000253472">
    <property type="component" value="Unassembled WGS sequence"/>
</dbReference>
<evidence type="ECO:0000256" key="5">
    <source>
        <dbReference type="ARBA" id="ARBA00023015"/>
    </source>
</evidence>
<keyword evidence="10" id="KW-1185">Reference proteome</keyword>
<keyword evidence="6 8" id="KW-0804">Transcription</keyword>
<proteinExistence type="inferred from homology"/>
<gene>
    <name evidence="9" type="primary">RRT14_1</name>
    <name evidence="8" type="synonym">RRT14</name>
    <name evidence="9" type="ORF">Cantr_04690</name>
</gene>
<keyword evidence="7 8" id="KW-0539">Nucleus</keyword>
<comment type="subcellular location">
    <subcellularLocation>
        <location evidence="2 8">Nucleus</location>
        <location evidence="2 8">Nucleolus</location>
    </subcellularLocation>
</comment>
<evidence type="ECO:0000256" key="3">
    <source>
        <dbReference type="ARBA" id="ARBA00007142"/>
    </source>
</evidence>
<evidence type="ECO:0000256" key="4">
    <source>
        <dbReference type="ARBA" id="ARBA00014115"/>
    </source>
</evidence>
<comment type="caution">
    <text evidence="9">The sequence shown here is derived from an EMBL/GenBank/DDBJ whole genome shotgun (WGS) entry which is preliminary data.</text>
</comment>
<reference evidence="9 10" key="1">
    <citation type="submission" date="2018-06" db="EMBL/GenBank/DDBJ databases">
        <title>Whole genome sequencing of Candida tropicalis (genome annotated by CSBL at Korea University).</title>
        <authorList>
            <person name="Ahn J."/>
        </authorList>
    </citation>
    <scope>NUCLEOTIDE SEQUENCE [LARGE SCALE GENOMIC DNA]</scope>
    <source>
        <strain evidence="9 10">ATCC 20962</strain>
    </source>
</reference>
<dbReference type="InterPro" id="IPR031404">
    <property type="entry name" value="Rrt14"/>
</dbReference>
<dbReference type="OrthoDB" id="4069371at2759"/>
<evidence type="ECO:0000256" key="8">
    <source>
        <dbReference type="RuleBase" id="RU362137"/>
    </source>
</evidence>
<evidence type="ECO:0000256" key="1">
    <source>
        <dbReference type="ARBA" id="ARBA00002711"/>
    </source>
</evidence>
<evidence type="ECO:0000313" key="9">
    <source>
        <dbReference type="EMBL" id="RCK55518.1"/>
    </source>
</evidence>
<dbReference type="STRING" id="5486.A0A367XPI6"/>
<evidence type="ECO:0000256" key="7">
    <source>
        <dbReference type="ARBA" id="ARBA00023242"/>
    </source>
</evidence>
<evidence type="ECO:0000256" key="2">
    <source>
        <dbReference type="ARBA" id="ARBA00004604"/>
    </source>
</evidence>
<evidence type="ECO:0000313" key="10">
    <source>
        <dbReference type="Proteomes" id="UP000253472"/>
    </source>
</evidence>
<accession>A0A367XPI6</accession>
<sequence length="188" mass="21376">MSSFNSSASKYQAENTVNKLFSNILHTPLSKGAMSTTTTTNQLFAQLGGRAMSKKKKKREAARIKKSEEQSKAFRKFVKYTHVKNKAEKSEADQKYLGRLVRRNVSALERGAKIDDFEVDEEFRAVSAELLDELKSKKGKRLRKKMAFRVKDDDRKKEFDEKIQKGVISYPGLTPGLAPVDYNESDSE</sequence>
<name>A0A367XPI6_9ASCO</name>